<keyword evidence="6" id="KW-1185">Reference proteome</keyword>
<dbReference type="InterPro" id="IPR052604">
    <property type="entry name" value="Mito_Tim_assembly_helper"/>
</dbReference>
<accession>A0ABU6MH55</accession>
<dbReference type="PANTHER" id="PTHR28082:SF1">
    <property type="entry name" value="HELPER OF TIM PROTEIN 13"/>
    <property type="match status" value="1"/>
</dbReference>
<protein>
    <submittedName>
        <fullName evidence="5">CHY zinc finger protein</fullName>
    </submittedName>
</protein>
<dbReference type="EMBL" id="JARMAB010000019">
    <property type="protein sequence ID" value="MED1204010.1"/>
    <property type="molecule type" value="Genomic_DNA"/>
</dbReference>
<evidence type="ECO:0000256" key="1">
    <source>
        <dbReference type="ARBA" id="ARBA00022723"/>
    </source>
</evidence>
<gene>
    <name evidence="5" type="ORF">P4T90_13205</name>
</gene>
<dbReference type="Pfam" id="PF05495">
    <property type="entry name" value="zf-CHY"/>
    <property type="match status" value="1"/>
</dbReference>
<dbReference type="InterPro" id="IPR008913">
    <property type="entry name" value="Znf_CHY"/>
</dbReference>
<dbReference type="InterPro" id="IPR016694">
    <property type="entry name" value="UCP017292"/>
</dbReference>
<organism evidence="5 6">
    <name type="scientific">Heyndrickxia acidicola</name>
    <dbReference type="NCBI Taxonomy" id="209389"/>
    <lineage>
        <taxon>Bacteria</taxon>
        <taxon>Bacillati</taxon>
        <taxon>Bacillota</taxon>
        <taxon>Bacilli</taxon>
        <taxon>Bacillales</taxon>
        <taxon>Bacillaceae</taxon>
        <taxon>Heyndrickxia</taxon>
    </lineage>
</organism>
<keyword evidence="3" id="KW-0862">Zinc</keyword>
<dbReference type="PANTHER" id="PTHR28082">
    <property type="entry name" value="ZINC FINGER PROTEIN"/>
    <property type="match status" value="1"/>
</dbReference>
<name>A0ABU6MH55_9BACI</name>
<dbReference type="SUPFAM" id="SSF161219">
    <property type="entry name" value="CHY zinc finger-like"/>
    <property type="match status" value="1"/>
</dbReference>
<comment type="caution">
    <text evidence="5">The sequence shown here is derived from an EMBL/GenBank/DDBJ whole genome shotgun (WGS) entry which is preliminary data.</text>
</comment>
<sequence length="109" mass="12549">MYIKGIEVRGSILDDETRCSHYHSDKDRIAIRFYCCGIYYPCYQCHEEHGCAETKVWPKTQFGEKGILCGSCKQELTIAEYLNCHSVCPECGAEFNPGCNLHKHLYFDV</sequence>
<dbReference type="Proteomes" id="UP001341444">
    <property type="component" value="Unassembled WGS sequence"/>
</dbReference>
<dbReference type="RefSeq" id="WP_083953072.1">
    <property type="nucleotide sequence ID" value="NZ_JARMAB010000019.1"/>
</dbReference>
<evidence type="ECO:0000313" key="6">
    <source>
        <dbReference type="Proteomes" id="UP001341444"/>
    </source>
</evidence>
<dbReference type="PROSITE" id="PS51266">
    <property type="entry name" value="ZF_CHY"/>
    <property type="match status" value="1"/>
</dbReference>
<feature type="domain" description="CHY-type" evidence="4">
    <location>
        <begin position="12"/>
        <end position="93"/>
    </location>
</feature>
<dbReference type="InterPro" id="IPR037274">
    <property type="entry name" value="Znf_CHY_sf"/>
</dbReference>
<reference evidence="5 6" key="1">
    <citation type="submission" date="2023-03" db="EMBL/GenBank/DDBJ databases">
        <title>Bacillus Genome Sequencing.</title>
        <authorList>
            <person name="Dunlap C."/>
        </authorList>
    </citation>
    <scope>NUCLEOTIDE SEQUENCE [LARGE SCALE GENOMIC DNA]</scope>
    <source>
        <strain evidence="5 6">B-23453</strain>
    </source>
</reference>
<keyword evidence="2" id="KW-0863">Zinc-finger</keyword>
<evidence type="ECO:0000256" key="2">
    <source>
        <dbReference type="ARBA" id="ARBA00022771"/>
    </source>
</evidence>
<keyword evidence="1" id="KW-0479">Metal-binding</keyword>
<proteinExistence type="predicted"/>
<evidence type="ECO:0000256" key="3">
    <source>
        <dbReference type="ARBA" id="ARBA00022833"/>
    </source>
</evidence>
<evidence type="ECO:0000313" key="5">
    <source>
        <dbReference type="EMBL" id="MED1204010.1"/>
    </source>
</evidence>
<evidence type="ECO:0000259" key="4">
    <source>
        <dbReference type="PROSITE" id="PS51266"/>
    </source>
</evidence>
<dbReference type="PIRSF" id="PIRSF017292">
    <property type="entry name" value="UCP017292_Znf_CHY"/>
    <property type="match status" value="1"/>
</dbReference>